<accession>A0ABS2R0T3</accession>
<feature type="domain" description="YkoP-like" evidence="1">
    <location>
        <begin position="6"/>
        <end position="185"/>
    </location>
</feature>
<sequence length="189" mass="22368">MDIRMRQYCLSAWNIIDPVYFQCTRLQYIQKACGNQSILRVRLTKYKGRDIVLSDGTPIKKNDVLVKIHLHNSKLLQQMESCHSEIRRALYIYQAVKESLPFVIRYIQTQKNHEQIKGLIGITMLYKGCKRLGFEPYPIIHPFYKHFKKISLLPIYFLSSARAFNKEIPSPMYLFMSRDTLMSRYGHNN</sequence>
<evidence type="ECO:0000313" key="3">
    <source>
        <dbReference type="Proteomes" id="UP000823485"/>
    </source>
</evidence>
<protein>
    <recommendedName>
        <fullName evidence="1">YkoP-like domain-containing protein</fullName>
    </recommendedName>
</protein>
<dbReference type="EMBL" id="JAFBFH010000001">
    <property type="protein sequence ID" value="MBM7713241.1"/>
    <property type="molecule type" value="Genomic_DNA"/>
</dbReference>
<evidence type="ECO:0000313" key="2">
    <source>
        <dbReference type="EMBL" id="MBM7713241.1"/>
    </source>
</evidence>
<dbReference type="RefSeq" id="WP_236016928.1">
    <property type="nucleotide sequence ID" value="NZ_JAFBFH010000001.1"/>
</dbReference>
<comment type="caution">
    <text evidence="2">The sequence shown here is derived from an EMBL/GenBank/DDBJ whole genome shotgun (WGS) entry which is preliminary data.</text>
</comment>
<dbReference type="Pfam" id="PF22790">
    <property type="entry name" value="YkoP"/>
    <property type="match status" value="1"/>
</dbReference>
<name>A0ABS2R0T3_9BACI</name>
<reference evidence="2 3" key="1">
    <citation type="submission" date="2021-01" db="EMBL/GenBank/DDBJ databases">
        <title>Genomic Encyclopedia of Type Strains, Phase IV (KMG-IV): sequencing the most valuable type-strain genomes for metagenomic binning, comparative biology and taxonomic classification.</title>
        <authorList>
            <person name="Goeker M."/>
        </authorList>
    </citation>
    <scope>NUCLEOTIDE SEQUENCE [LARGE SCALE GENOMIC DNA]</scope>
    <source>
        <strain evidence="2 3">DSM 105453</strain>
    </source>
</reference>
<proteinExistence type="predicted"/>
<organism evidence="2 3">
    <name type="scientific">Siminovitchia thermophila</name>
    <dbReference type="NCBI Taxonomy" id="1245522"/>
    <lineage>
        <taxon>Bacteria</taxon>
        <taxon>Bacillati</taxon>
        <taxon>Bacillota</taxon>
        <taxon>Bacilli</taxon>
        <taxon>Bacillales</taxon>
        <taxon>Bacillaceae</taxon>
        <taxon>Siminovitchia</taxon>
    </lineage>
</organism>
<gene>
    <name evidence="2" type="ORF">JOC94_000207</name>
</gene>
<dbReference type="InterPro" id="IPR054467">
    <property type="entry name" value="YkoP-like_dom"/>
</dbReference>
<dbReference type="Proteomes" id="UP000823485">
    <property type="component" value="Unassembled WGS sequence"/>
</dbReference>
<keyword evidence="3" id="KW-1185">Reference proteome</keyword>
<evidence type="ECO:0000259" key="1">
    <source>
        <dbReference type="Pfam" id="PF22790"/>
    </source>
</evidence>